<dbReference type="AlphaFoldDB" id="A0A1I1GCS8"/>
<evidence type="ECO:0000313" key="1">
    <source>
        <dbReference type="EMBL" id="SFC07143.1"/>
    </source>
</evidence>
<evidence type="ECO:0000313" key="2">
    <source>
        <dbReference type="Proteomes" id="UP000198832"/>
    </source>
</evidence>
<gene>
    <name evidence="1" type="ORF">SAMN04487968_103273</name>
</gene>
<organism evidence="1 2">
    <name type="scientific">Nocardioides terrae</name>
    <dbReference type="NCBI Taxonomy" id="574651"/>
    <lineage>
        <taxon>Bacteria</taxon>
        <taxon>Bacillati</taxon>
        <taxon>Actinomycetota</taxon>
        <taxon>Actinomycetes</taxon>
        <taxon>Propionibacteriales</taxon>
        <taxon>Nocardioidaceae</taxon>
        <taxon>Nocardioides</taxon>
    </lineage>
</organism>
<dbReference type="EMBL" id="FOLB01000003">
    <property type="protein sequence ID" value="SFC07143.1"/>
    <property type="molecule type" value="Genomic_DNA"/>
</dbReference>
<accession>A0A1I1GCS8</accession>
<name>A0A1I1GCS8_9ACTN</name>
<protein>
    <submittedName>
        <fullName evidence="1">Uncharacterized protein</fullName>
    </submittedName>
</protein>
<keyword evidence="2" id="KW-1185">Reference proteome</keyword>
<dbReference type="RefSeq" id="WP_091121375.1">
    <property type="nucleotide sequence ID" value="NZ_FOLB01000003.1"/>
</dbReference>
<sequence length="79" mass="8278">MTDAQQTSGLAYDDAPMASDCRAAQARLELSRSFARVARAASRPAPSIGFDAFTEVAKPDIDPTVAARRIAAALGLDLV</sequence>
<reference evidence="1 2" key="1">
    <citation type="submission" date="2016-10" db="EMBL/GenBank/DDBJ databases">
        <authorList>
            <person name="de Groot N.N."/>
        </authorList>
    </citation>
    <scope>NUCLEOTIDE SEQUENCE [LARGE SCALE GENOMIC DNA]</scope>
    <source>
        <strain evidence="1 2">CGMCC 1.7056</strain>
    </source>
</reference>
<dbReference type="Proteomes" id="UP000198832">
    <property type="component" value="Unassembled WGS sequence"/>
</dbReference>
<proteinExistence type="predicted"/>